<dbReference type="RefSeq" id="WP_156215781.1">
    <property type="nucleotide sequence ID" value="NZ_WOFH01000003.1"/>
</dbReference>
<accession>A0A7K1KWW7</accession>
<evidence type="ECO:0000313" key="1">
    <source>
        <dbReference type="EMBL" id="MUN36701.1"/>
    </source>
</evidence>
<dbReference type="AlphaFoldDB" id="A0A7K1KWW7"/>
<gene>
    <name evidence="1" type="ORF">GNZ18_08840</name>
</gene>
<protein>
    <submittedName>
        <fullName evidence="1">Uncharacterized protein</fullName>
    </submittedName>
</protein>
<reference evidence="1 2" key="1">
    <citation type="submission" date="2019-11" db="EMBL/GenBank/DDBJ databases">
        <authorList>
            <person name="Cao P."/>
        </authorList>
    </citation>
    <scope>NUCLEOTIDE SEQUENCE [LARGE SCALE GENOMIC DNA]</scope>
    <source>
        <strain evidence="1 2">NEAU-AAG5</strain>
    </source>
</reference>
<sequence length="183" mass="19361">MTGWDEEAMARLRAAARRGDGAGGLAALGDRPLGPVLQYAGDVLVAALTEGRPAGEQARRVLAELRERDLPGDAELADEVAAALGTPRTGEPLTPLPVDLGALAAALDDDEPHLLDLHRGDVLPADDLADDPAFDMAGPAYDPDRWLLIQPGQPACDSTEEARRAHARHWLAAQGHRPAPRTL</sequence>
<evidence type="ECO:0000313" key="2">
    <source>
        <dbReference type="Proteomes" id="UP000432015"/>
    </source>
</evidence>
<organism evidence="1 2">
    <name type="scientific">Actinomadura litoris</name>
    <dbReference type="NCBI Taxonomy" id="2678616"/>
    <lineage>
        <taxon>Bacteria</taxon>
        <taxon>Bacillati</taxon>
        <taxon>Actinomycetota</taxon>
        <taxon>Actinomycetes</taxon>
        <taxon>Streptosporangiales</taxon>
        <taxon>Thermomonosporaceae</taxon>
        <taxon>Actinomadura</taxon>
    </lineage>
</organism>
<name>A0A7K1KWW7_9ACTN</name>
<keyword evidence="2" id="KW-1185">Reference proteome</keyword>
<proteinExistence type="predicted"/>
<comment type="caution">
    <text evidence="1">The sequence shown here is derived from an EMBL/GenBank/DDBJ whole genome shotgun (WGS) entry which is preliminary data.</text>
</comment>
<dbReference type="Proteomes" id="UP000432015">
    <property type="component" value="Unassembled WGS sequence"/>
</dbReference>
<dbReference type="EMBL" id="WOFH01000003">
    <property type="protein sequence ID" value="MUN36701.1"/>
    <property type="molecule type" value="Genomic_DNA"/>
</dbReference>